<feature type="region of interest" description="Disordered" evidence="1">
    <location>
        <begin position="1"/>
        <end position="61"/>
    </location>
</feature>
<dbReference type="KEGG" id="pfp:PFL1_04748"/>
<dbReference type="OrthoDB" id="2551094at2759"/>
<name>A0A061H6I1_9BASI</name>
<protein>
    <submittedName>
        <fullName evidence="2">Uncharacterized protein</fullName>
    </submittedName>
</protein>
<accession>A0A061H6I1</accession>
<dbReference type="AlphaFoldDB" id="A0A061H6I1"/>
<feature type="compositionally biased region" description="Low complexity" evidence="1">
    <location>
        <begin position="9"/>
        <end position="27"/>
    </location>
</feature>
<dbReference type="eggNOG" id="ENOG502R38X">
    <property type="taxonomic scope" value="Eukaryota"/>
</dbReference>
<evidence type="ECO:0000313" key="3">
    <source>
        <dbReference type="Proteomes" id="UP000053664"/>
    </source>
</evidence>
<organism evidence="2 3">
    <name type="scientific">Pseudozyma flocculosa PF-1</name>
    <dbReference type="NCBI Taxonomy" id="1277687"/>
    <lineage>
        <taxon>Eukaryota</taxon>
        <taxon>Fungi</taxon>
        <taxon>Dikarya</taxon>
        <taxon>Basidiomycota</taxon>
        <taxon>Ustilaginomycotina</taxon>
        <taxon>Ustilaginomycetes</taxon>
        <taxon>Ustilaginales</taxon>
        <taxon>Ustilaginaceae</taxon>
        <taxon>Pseudozyma</taxon>
    </lineage>
</organism>
<dbReference type="GeneID" id="19318848"/>
<dbReference type="RefSeq" id="XP_007880467.1">
    <property type="nucleotide sequence ID" value="XM_007882276.1"/>
</dbReference>
<proteinExistence type="predicted"/>
<gene>
    <name evidence="2" type="ORF">PFL1_04748</name>
</gene>
<feature type="region of interest" description="Disordered" evidence="1">
    <location>
        <begin position="172"/>
        <end position="251"/>
    </location>
</feature>
<sequence>MPSLYGIFSSSSTSTAAATTTTKTANKSKLRNDKKQSAASARHNAARHRVHDVTYGPPPPRGSVTTEKLFYLDWRLAHIRDSRLSSQDTGRDWADGRNTIGRTSFEICQLARDQDRAESSSSESDHIAAVAAAADRRAYADEKAEGIVALKQALMVDNALVNVPLLARVDSYSGSDGSSSDDNHPAAKQQQQQPQQKDAVAAAAAAAVKARPTSSIFHRASRKISSVGNRPKTQEGAANPAAAAATAKVDRRASLRGRMLPMRLWQS</sequence>
<dbReference type="Proteomes" id="UP000053664">
    <property type="component" value="Unassembled WGS sequence"/>
</dbReference>
<dbReference type="HOGENOM" id="CLU_980631_0_0_1"/>
<feature type="compositionally biased region" description="Low complexity" evidence="1">
    <location>
        <begin position="237"/>
        <end position="247"/>
    </location>
</feature>
<evidence type="ECO:0000313" key="2">
    <source>
        <dbReference type="EMBL" id="EPQ27610.1"/>
    </source>
</evidence>
<evidence type="ECO:0000256" key="1">
    <source>
        <dbReference type="SAM" id="MobiDB-lite"/>
    </source>
</evidence>
<dbReference type="EMBL" id="KE361638">
    <property type="protein sequence ID" value="EPQ27610.1"/>
    <property type="molecule type" value="Genomic_DNA"/>
</dbReference>
<reference evidence="2 3" key="1">
    <citation type="journal article" date="2013" name="Plant Cell">
        <title>The transition from a phytopathogenic smut ancestor to an anamorphic biocontrol agent deciphered by comparative whole-genome analysis.</title>
        <authorList>
            <person name="Lefebvre F."/>
            <person name="Joly D.L."/>
            <person name="Labbe C."/>
            <person name="Teichmann B."/>
            <person name="Linning R."/>
            <person name="Belzile F."/>
            <person name="Bakkeren G."/>
            <person name="Belanger R.R."/>
        </authorList>
    </citation>
    <scope>NUCLEOTIDE SEQUENCE [LARGE SCALE GENOMIC DNA]</scope>
    <source>
        <strain evidence="2 3">PF-1</strain>
    </source>
</reference>
<feature type="compositionally biased region" description="Low complexity" evidence="1">
    <location>
        <begin position="172"/>
        <end position="210"/>
    </location>
</feature>